<reference evidence="2 3" key="1">
    <citation type="submission" date="2021-06" db="EMBL/GenBank/DDBJ databases">
        <title>Caerostris extrusa draft genome.</title>
        <authorList>
            <person name="Kono N."/>
            <person name="Arakawa K."/>
        </authorList>
    </citation>
    <scope>NUCLEOTIDE SEQUENCE [LARGE SCALE GENOMIC DNA]</scope>
</reference>
<feature type="region of interest" description="Disordered" evidence="1">
    <location>
        <begin position="38"/>
        <end position="67"/>
    </location>
</feature>
<evidence type="ECO:0000313" key="2">
    <source>
        <dbReference type="EMBL" id="GIY95277.1"/>
    </source>
</evidence>
<keyword evidence="3" id="KW-1185">Reference proteome</keyword>
<dbReference type="AlphaFoldDB" id="A0AAV4XJL6"/>
<proteinExistence type="predicted"/>
<dbReference type="EMBL" id="BPLR01017890">
    <property type="protein sequence ID" value="GIY95277.1"/>
    <property type="molecule type" value="Genomic_DNA"/>
</dbReference>
<dbReference type="Proteomes" id="UP001054945">
    <property type="component" value="Unassembled WGS sequence"/>
</dbReference>
<comment type="caution">
    <text evidence="2">The sequence shown here is derived from an EMBL/GenBank/DDBJ whole genome shotgun (WGS) entry which is preliminary data.</text>
</comment>
<name>A0AAV4XJL6_CAEEX</name>
<evidence type="ECO:0000256" key="1">
    <source>
        <dbReference type="SAM" id="MobiDB-lite"/>
    </source>
</evidence>
<protein>
    <submittedName>
        <fullName evidence="2">Uncharacterized protein</fullName>
    </submittedName>
</protein>
<accession>A0AAV4XJL6</accession>
<sequence>MKFVPKIDPMKPSCQKEIKKLVRKKLDLLLFDVSTSHPEVTRAPPVGCSKQNRTQKVQETTSRNVTA</sequence>
<feature type="compositionally biased region" description="Polar residues" evidence="1">
    <location>
        <begin position="49"/>
        <end position="67"/>
    </location>
</feature>
<gene>
    <name evidence="2" type="ORF">CEXT_721681</name>
</gene>
<organism evidence="2 3">
    <name type="scientific">Caerostris extrusa</name>
    <name type="common">Bark spider</name>
    <name type="synonym">Caerostris bankana</name>
    <dbReference type="NCBI Taxonomy" id="172846"/>
    <lineage>
        <taxon>Eukaryota</taxon>
        <taxon>Metazoa</taxon>
        <taxon>Ecdysozoa</taxon>
        <taxon>Arthropoda</taxon>
        <taxon>Chelicerata</taxon>
        <taxon>Arachnida</taxon>
        <taxon>Araneae</taxon>
        <taxon>Araneomorphae</taxon>
        <taxon>Entelegynae</taxon>
        <taxon>Araneoidea</taxon>
        <taxon>Araneidae</taxon>
        <taxon>Caerostris</taxon>
    </lineage>
</organism>
<evidence type="ECO:0000313" key="3">
    <source>
        <dbReference type="Proteomes" id="UP001054945"/>
    </source>
</evidence>